<protein>
    <submittedName>
        <fullName evidence="3">Cell surface protein SprA</fullName>
    </submittedName>
</protein>
<dbReference type="EMBL" id="PISP01000001">
    <property type="protein sequence ID" value="PKD44225.1"/>
    <property type="molecule type" value="Genomic_DNA"/>
</dbReference>
<evidence type="ECO:0000313" key="4">
    <source>
        <dbReference type="Proteomes" id="UP000233398"/>
    </source>
</evidence>
<dbReference type="OrthoDB" id="9806090at2"/>
<dbReference type="InterPro" id="IPR025684">
    <property type="entry name" value="SprA_N_dom"/>
</dbReference>
<reference evidence="3 4" key="1">
    <citation type="submission" date="2017-11" db="EMBL/GenBank/DDBJ databases">
        <title>Rhodohalobacter 15182 sp. nov., isolated from a salt lake.</title>
        <authorList>
            <person name="Han S."/>
        </authorList>
    </citation>
    <scope>NUCLEOTIDE SEQUENCE [LARGE SCALE GENOMIC DNA]</scope>
    <source>
        <strain evidence="3 4">15182</strain>
    </source>
</reference>
<feature type="region of interest" description="Disordered" evidence="1">
    <location>
        <begin position="1131"/>
        <end position="1155"/>
    </location>
</feature>
<accession>A0A2N0VJ50</accession>
<organism evidence="3 4">
    <name type="scientific">Rhodohalobacter barkolensis</name>
    <dbReference type="NCBI Taxonomy" id="2053187"/>
    <lineage>
        <taxon>Bacteria</taxon>
        <taxon>Pseudomonadati</taxon>
        <taxon>Balneolota</taxon>
        <taxon>Balneolia</taxon>
        <taxon>Balneolales</taxon>
        <taxon>Balneolaceae</taxon>
        <taxon>Rhodohalobacter</taxon>
    </lineage>
</organism>
<comment type="caution">
    <text evidence="3">The sequence shown here is derived from an EMBL/GenBank/DDBJ whole genome shotgun (WGS) entry which is preliminary data.</text>
</comment>
<dbReference type="Proteomes" id="UP000233398">
    <property type="component" value="Unassembled WGS sequence"/>
</dbReference>
<dbReference type="NCBIfam" id="TIGR04189">
    <property type="entry name" value="surface_SprA"/>
    <property type="match status" value="1"/>
</dbReference>
<evidence type="ECO:0000259" key="2">
    <source>
        <dbReference type="Pfam" id="PF14349"/>
    </source>
</evidence>
<evidence type="ECO:0000313" key="3">
    <source>
        <dbReference type="EMBL" id="PKD44225.1"/>
    </source>
</evidence>
<keyword evidence="4" id="KW-1185">Reference proteome</keyword>
<dbReference type="InterPro" id="IPR026377">
    <property type="entry name" value="Cell_surface_SprA"/>
</dbReference>
<dbReference type="Pfam" id="PF14349">
    <property type="entry name" value="SprA_N"/>
    <property type="match status" value="1"/>
</dbReference>
<proteinExistence type="predicted"/>
<evidence type="ECO:0000256" key="1">
    <source>
        <dbReference type="SAM" id="MobiDB-lite"/>
    </source>
</evidence>
<feature type="domain" description="Gliding motility protein SprA N-terminal" evidence="2">
    <location>
        <begin position="1090"/>
        <end position="1602"/>
    </location>
</feature>
<dbReference type="RefSeq" id="WP_101071515.1">
    <property type="nucleotide sequence ID" value="NZ_PISP01000001.1"/>
</dbReference>
<gene>
    <name evidence="3" type="primary">sprA</name>
    <name evidence="3" type="ORF">CWD77_01795</name>
</gene>
<feature type="region of interest" description="Disordered" evidence="1">
    <location>
        <begin position="1"/>
        <end position="22"/>
    </location>
</feature>
<sequence length="2385" mass="270246">MMHLASATEVYAQQTDQEEGDIEENGEFQNTFRGIKGDQVAPIYFQPIPKLYFITLPAEEIYIETRNDGGFYVEKRIEGYRSGFPVSVSFPKYADMNRERVKQENWQQLIRETNRRDETQRGIFDMSVDIPGGRESAFSSIFGSPEVNLRVNGVATMNVGASVQRSEDPSLPPDQQTRIDPTFDQSLQLNIQGNIGDKLTIQTDWDTERQFDYQNRLSISYEGYEDEIIKSIEMGNVNMNTGNSLIRGSGALFGIKSVAELGSFRLTSIISQQDGESNVETISGGSQEQPIQLRPADYSDDRHFFLDYYTRQEFENSMANPQQLSQTLQIADVEVWVLRENIQSDEGARLAVALADLGVVRDGTEGFLPPENDQDVFDAALLDQFRDPQTGVSPEDLGVTDSRNFEEGYFTPLEEGTDYTINKISGYISLRRGLGSREVLAISFTYRGSNNEIINVGELNRSGNDRIFLKMLRPQNVSTDSDLFNLTMRNIYSLGVSDINRESLELELEFTEQNIARDRLPGRSATLLQDLGLDRVDSQGALEPDNQLDFGTGTLDPQNGLVIFPYLEPFGNRIREVLQDSPASEEEIERLSYDELYEERNRNASQSSKNGFYRFSGTSRGGLQENYNLGFALVEGSVRVYANGNQLQENVDYQVDYSFGSITILNDRYTAPGQDIRIEYENQALTSIEQKTFTGLRAEYDITNNFQVGGTFFRFNERPLDDKIRIGDEPISNSVIGLDANARFDTPFLTRAVDWLPLIQTRENSEFEFSGEFAQLRPGVSETRAVRRAIRNNELFEDEEEGLSFVDDFEGSNIKINLLNATRWNLAAAPAAVPGYEPDESIFLEEDFPGAPVSDQQSRLDRSDLRSKLSWYSIPRNISTILGNVDFTPESQPVEVTDVFPGRETQNPQEEIITTLDVFYDPTSRGQYNYNSELRTLLEDEPERTWGGMTAVIPSGQEDFSQNNIEFLEFWVQPVLEDGQPAQTGTIDDFDGKIYIDVGLVTEDVVPNSKLNTEDGLALNPETLILDSQMNPRSALPANPPPPEGQFSNENREIEDVGLDGMPNSGGVNGLNEQTIFEEFVDQMRVQWGAGSEEFEQISSDPSNDDYIFYGESLVQDLPLHERFHRMLGHGDGNTPIDQSERRASTNRPNTEGLVNPSTVALNNSYFQYEVELNPADENRLEIGSPGTYIVDRVPGSRQQDRWYQVRIPLDEFKRTVGDINDFQNITYIRIWMSGYEQPFTLRFASLEFVGSQWRQDENINSQSDPNADIKISTINIEENSNRRPIPYRQPRGAIRAQNRGTQLQSLQNEQSIVLQGENIGPGSLQLVKRVYPGGLNLLNYSNMRMFVHGEGYEERGEAELVMRFGNDLENNYYEYRQPVTPSNPNFPYQEFDPGGNQLIDEEAEQVWRYDENSMNIVLSAFNQLKQLRDQEGGGSLSEVYERSDILEDAVPGAVVAIKGNPSLGRVSEVGMGIRNPFDPDNPSGPGTPILNAELWLNELRVSGFDNETGWAANAKSSLKIADFATLNANLIRQTQGFGSLDSRLGQRRVSNEIAYDLSTTVNLDSFIPERYGWNIPVSLSTRRSNSVPKYLPNQGDVRLTDFEQAVRSRTDLNEDEQDQLIEQQIRDVETYSESYSVNLSNLSKQNSQNWLARYTLDNTTFNYVYNTTDGRTPEYLFQDNWNYNASVRYNHNFRTARYVRPFNLLSNIPLAGTLAGLQLGITPTNFSSSLSTRRSYEERKRRTLQNQQEFALQQTHSFTYTSNLGFGYNLTPSVSTSFQSQSIFDLGRASIKDAGLTGVDSDAFETESSFDVFRDLIFDDLSPRRSSYSENYTASWQPRLSQISVLNWLNYNARYSGGYRWENSPFGSNQGSRVSNTFRLDHTLRVNTETLLNKIPFYENAVEADRDESREREISRDSDEESAGYTFGEQFSYYARKTFLAVFSLRSADINYSSSKTGSQAGYDGGSSFFDMFGGDNFTPSFGYRIGIEERIRQDRLISNPDGTGSIQIPANNTYSDNITLGTRLNPFTNLSIDLSWQTQWDERRTESISLSANNEISSVVSSSGNISSSIWAFGSGYEKLFRNQLQSAFDGMSSVDNVIGADNGNTVLNSVALQEDFRKAYMGRAPTIGDKNFTPIPLPNWRINWTGIEEIFPWIGRYMQRATITHSYSGLYRVGWNLNNDADTPISRRLGIYQIEDTRPEFDPSSVNIEKRFAPLVQLNITWDNGLRTQMGYETSKLTSLSLSNTQVSERTSKGVRVQFAYTLRNFRLPFFRRLTNNVDLTLNGNYIEDSEQRFLLDADLERALQVDATQINRDPDAYDFNPRPPTGQTRINTSAVVGYRFSNTIQANFEYGFTQILPKSSRTFKRTTHDIRFNIRINIRSS</sequence>
<name>A0A2N0VJ50_9BACT</name>